<sequence>MAFLLEKRPGLFSATKTVGIDQPQFVKGTPMGGLDASPCLASNGKDGQMAFMLPGSPILPPCMHAFGGSLVLWNRPGGAIA</sequence>
<name>A0A9P8M7L5_9HYPO</name>
<gene>
    <name evidence="1" type="ORF">MHUMG1_07033</name>
</gene>
<evidence type="ECO:0000313" key="2">
    <source>
        <dbReference type="Proteomes" id="UP000764110"/>
    </source>
</evidence>
<keyword evidence="2" id="KW-1185">Reference proteome</keyword>
<dbReference type="AlphaFoldDB" id="A0A9P8M7L5"/>
<dbReference type="EMBL" id="JACEFI010000013">
    <property type="protein sequence ID" value="KAH0595283.1"/>
    <property type="molecule type" value="Genomic_DNA"/>
</dbReference>
<proteinExistence type="predicted"/>
<comment type="caution">
    <text evidence="1">The sequence shown here is derived from an EMBL/GenBank/DDBJ whole genome shotgun (WGS) entry which is preliminary data.</text>
</comment>
<protein>
    <submittedName>
        <fullName evidence="1">Uncharacterized protein</fullName>
    </submittedName>
</protein>
<accession>A0A9P8M7L5</accession>
<organism evidence="1 2">
    <name type="scientific">Metarhizium humberi</name>
    <dbReference type="NCBI Taxonomy" id="2596975"/>
    <lineage>
        <taxon>Eukaryota</taxon>
        <taxon>Fungi</taxon>
        <taxon>Dikarya</taxon>
        <taxon>Ascomycota</taxon>
        <taxon>Pezizomycotina</taxon>
        <taxon>Sordariomycetes</taxon>
        <taxon>Hypocreomycetidae</taxon>
        <taxon>Hypocreales</taxon>
        <taxon>Clavicipitaceae</taxon>
        <taxon>Metarhizium</taxon>
    </lineage>
</organism>
<evidence type="ECO:0000313" key="1">
    <source>
        <dbReference type="EMBL" id="KAH0595283.1"/>
    </source>
</evidence>
<dbReference type="Proteomes" id="UP000764110">
    <property type="component" value="Unassembled WGS sequence"/>
</dbReference>
<reference evidence="1 2" key="1">
    <citation type="submission" date="2020-07" db="EMBL/GenBank/DDBJ databases">
        <title>Metarhizium humberi genome.</title>
        <authorList>
            <person name="Lysoe E."/>
        </authorList>
    </citation>
    <scope>NUCLEOTIDE SEQUENCE [LARGE SCALE GENOMIC DNA]</scope>
    <source>
        <strain evidence="1 2">ESALQ1638</strain>
    </source>
</reference>